<dbReference type="SUPFAM" id="SSF52540">
    <property type="entry name" value="P-loop containing nucleoside triphosphate hydrolases"/>
    <property type="match status" value="1"/>
</dbReference>
<dbReference type="PANTHER" id="PTHR11638:SF18">
    <property type="entry name" value="HEAT SHOCK PROTEIN 104"/>
    <property type="match status" value="1"/>
</dbReference>
<dbReference type="GO" id="GO:0005737">
    <property type="term" value="C:cytoplasm"/>
    <property type="evidence" value="ECO:0007669"/>
    <property type="project" value="TreeGrafter"/>
</dbReference>
<dbReference type="HOGENOM" id="CLU_082459_0_0_1"/>
<dbReference type="KEGG" id="ela:UCREL1_11525"/>
<dbReference type="InterPro" id="IPR003593">
    <property type="entry name" value="AAA+_ATPase"/>
</dbReference>
<dbReference type="GO" id="GO:0016887">
    <property type="term" value="F:ATP hydrolysis activity"/>
    <property type="evidence" value="ECO:0007669"/>
    <property type="project" value="InterPro"/>
</dbReference>
<proteinExistence type="predicted"/>
<keyword evidence="1" id="KW-0547">Nucleotide-binding</keyword>
<dbReference type="PRINTS" id="PR00300">
    <property type="entry name" value="CLPPROTEASEA"/>
</dbReference>
<dbReference type="Proteomes" id="UP000012174">
    <property type="component" value="Unassembled WGS sequence"/>
</dbReference>
<dbReference type="InterPro" id="IPR050130">
    <property type="entry name" value="ClpA_ClpB"/>
</dbReference>
<dbReference type="PANTHER" id="PTHR11638">
    <property type="entry name" value="ATP-DEPENDENT CLP PROTEASE"/>
    <property type="match status" value="1"/>
</dbReference>
<evidence type="ECO:0000259" key="3">
    <source>
        <dbReference type="SMART" id="SM00382"/>
    </source>
</evidence>
<keyword evidence="5" id="KW-1185">Reference proteome</keyword>
<gene>
    <name evidence="4" type="ORF">UCREL1_11525</name>
</gene>
<dbReference type="STRING" id="1287681.M7SBL2"/>
<evidence type="ECO:0000313" key="5">
    <source>
        <dbReference type="Proteomes" id="UP000012174"/>
    </source>
</evidence>
<protein>
    <submittedName>
        <fullName evidence="4">Putative atpase aaa-5 protein</fullName>
    </submittedName>
</protein>
<keyword evidence="2" id="KW-0067">ATP-binding</keyword>
<reference evidence="5" key="1">
    <citation type="journal article" date="2013" name="Genome Announc.">
        <title>Draft genome sequence of the grapevine dieback fungus Eutypa lata UCR-EL1.</title>
        <authorList>
            <person name="Blanco-Ulate B."/>
            <person name="Rolshausen P.E."/>
            <person name="Cantu D."/>
        </authorList>
    </citation>
    <scope>NUCLEOTIDE SEQUENCE [LARGE SCALE GENOMIC DNA]</scope>
    <source>
        <strain evidence="5">UCR-EL1</strain>
    </source>
</reference>
<dbReference type="OrthoDB" id="47330at2759"/>
<dbReference type="SMART" id="SM00382">
    <property type="entry name" value="AAA"/>
    <property type="match status" value="1"/>
</dbReference>
<dbReference type="InterPro" id="IPR001270">
    <property type="entry name" value="ClpA/B"/>
</dbReference>
<dbReference type="AlphaFoldDB" id="M7SBL2"/>
<organism evidence="4 5">
    <name type="scientific">Eutypa lata (strain UCR-EL1)</name>
    <name type="common">Grapevine dieback disease fungus</name>
    <name type="synonym">Eutypa armeniacae</name>
    <dbReference type="NCBI Taxonomy" id="1287681"/>
    <lineage>
        <taxon>Eukaryota</taxon>
        <taxon>Fungi</taxon>
        <taxon>Dikarya</taxon>
        <taxon>Ascomycota</taxon>
        <taxon>Pezizomycotina</taxon>
        <taxon>Sordariomycetes</taxon>
        <taxon>Xylariomycetidae</taxon>
        <taxon>Xylariales</taxon>
        <taxon>Diatrypaceae</taxon>
        <taxon>Eutypa</taxon>
    </lineage>
</organism>
<sequence length="294" mass="32671">MVATLLSLAFAGPSGHGKTELARRLGYLLGLDLEVVDCTIVRREIELFGPREPFRGAEKGSSINNFLAKHAGERCIVFLDEFEKTTSDIHQALLLPFDNGEYQDRRNESKVDCSKTIWILATNALDPLIKDFCSQNPEILGEDETKKQKIAKDLSRELKQGFLGEFGAPITGRISDFIPFLPFNMGEQAVVTHKFLLELAQEAKAPVVLSEPSREQILGNIHLRIRKDASVCRSLATSEYSSDLGARSLATAVKLVEDKLVEAYLDEDEEIVEGKDVREFCVDMLGGEVVINKT</sequence>
<name>M7SBL2_EUTLA</name>
<dbReference type="OMA" id="DCTIVRR"/>
<dbReference type="EMBL" id="KB707587">
    <property type="protein sequence ID" value="EMR61542.1"/>
    <property type="molecule type" value="Genomic_DNA"/>
</dbReference>
<dbReference type="GO" id="GO:0034605">
    <property type="term" value="P:cellular response to heat"/>
    <property type="evidence" value="ECO:0007669"/>
    <property type="project" value="TreeGrafter"/>
</dbReference>
<dbReference type="InterPro" id="IPR027417">
    <property type="entry name" value="P-loop_NTPase"/>
</dbReference>
<feature type="domain" description="AAA+ ATPase" evidence="3">
    <location>
        <begin position="4"/>
        <end position="144"/>
    </location>
</feature>
<dbReference type="Pfam" id="PF07724">
    <property type="entry name" value="AAA_2"/>
    <property type="match status" value="1"/>
</dbReference>
<accession>M7SBL2</accession>
<dbReference type="Gene3D" id="3.40.50.300">
    <property type="entry name" value="P-loop containing nucleotide triphosphate hydrolases"/>
    <property type="match status" value="1"/>
</dbReference>
<dbReference type="GO" id="GO:0005524">
    <property type="term" value="F:ATP binding"/>
    <property type="evidence" value="ECO:0007669"/>
    <property type="project" value="UniProtKB-KW"/>
</dbReference>
<dbReference type="InterPro" id="IPR003959">
    <property type="entry name" value="ATPase_AAA_core"/>
</dbReference>
<evidence type="ECO:0000256" key="1">
    <source>
        <dbReference type="ARBA" id="ARBA00022741"/>
    </source>
</evidence>
<evidence type="ECO:0000256" key="2">
    <source>
        <dbReference type="ARBA" id="ARBA00022840"/>
    </source>
</evidence>
<dbReference type="eggNOG" id="KOG1051">
    <property type="taxonomic scope" value="Eukaryota"/>
</dbReference>
<evidence type="ECO:0000313" key="4">
    <source>
        <dbReference type="EMBL" id="EMR61542.1"/>
    </source>
</evidence>